<dbReference type="PANTHER" id="PTHR31672">
    <property type="entry name" value="BNACNNG10540D PROTEIN"/>
    <property type="match status" value="1"/>
</dbReference>
<feature type="region of interest" description="Disordered" evidence="1">
    <location>
        <begin position="156"/>
        <end position="180"/>
    </location>
</feature>
<evidence type="ECO:0000313" key="2">
    <source>
        <dbReference type="EMBL" id="KAF9603633.1"/>
    </source>
</evidence>
<name>A0A835HST9_9MAGN</name>
<evidence type="ECO:0000313" key="3">
    <source>
        <dbReference type="Proteomes" id="UP000631114"/>
    </source>
</evidence>
<reference evidence="2 3" key="1">
    <citation type="submission" date="2020-10" db="EMBL/GenBank/DDBJ databases">
        <title>The Coptis chinensis genome and diversification of protoberbering-type alkaloids.</title>
        <authorList>
            <person name="Wang B."/>
            <person name="Shu S."/>
            <person name="Song C."/>
            <person name="Liu Y."/>
        </authorList>
    </citation>
    <scope>NUCLEOTIDE SEQUENCE [LARGE SCALE GENOMIC DNA]</scope>
    <source>
        <strain evidence="2">HL-2020</strain>
        <tissue evidence="2">Leaf</tissue>
    </source>
</reference>
<proteinExistence type="predicted"/>
<dbReference type="EMBL" id="JADFTS010000006">
    <property type="protein sequence ID" value="KAF9603633.1"/>
    <property type="molecule type" value="Genomic_DNA"/>
</dbReference>
<sequence>MIRVKPSSLATVDGMYSSDRVVSKVSLQQQHLRFLNRISCKILLSILVKKFSSGSSSVYNLLHQGRWAWLYFDSTTAHILESGGFTVGQGGPLLYATTVETGSRSHPYSSVVGTTAHILESGGFTIGQGGPLLYATTVETGNAEGSTMLPQIATQNAPHKGGVNQEGYTNSSRSGGTGNASIQYMSSNTKILLNEDKGQILAPRGFGGLRDGQGIPRLNATTLATDYQTGVLSVSASEITTPQVGAQQRNKCPDTDALSRQTVAEHRNNSVVFGAHSQQVGQHIYRQVPASVEDSQQDVGQQWNGNLYRFYADAIMDGYFSFGTCSVWIVGRILASLGSFQQMWLSKAGQMGVRFPRMTCLPILWGQLCKPFKSNPKISSTLGDDTPLLNNLGSLCHDPLSDNDPCDHRRLHNSFDEDSLHLVQNEIDHCDHHRLHEKSLPYLPDDIIMTICSKLTVKSVFPVTEDHVADLQFVDEDNDIVVSRRYICPKKQYEHFLIGSYNGFLLFRNTAEPSSVPFIWNPITQEEVNVVAPDVTYEECGIFLHSPTGEYRIMYTCRTFLSAEFVILSLCSKLLRKVVGYTMVPCASRRPVILRGALHWMVSEGLCLGHTIPPTCSKSILVFKMDTEEFLTMPHPGGQCCSRKRHKQIHQHRLISCRAPFIQYRI</sequence>
<dbReference type="Proteomes" id="UP000631114">
    <property type="component" value="Unassembled WGS sequence"/>
</dbReference>
<accession>A0A835HST9</accession>
<gene>
    <name evidence="2" type="ORF">IFM89_037146</name>
</gene>
<dbReference type="AlphaFoldDB" id="A0A835HST9"/>
<comment type="caution">
    <text evidence="2">The sequence shown here is derived from an EMBL/GenBank/DDBJ whole genome shotgun (WGS) entry which is preliminary data.</text>
</comment>
<dbReference type="InterPro" id="IPR050796">
    <property type="entry name" value="SCF_F-box_component"/>
</dbReference>
<protein>
    <submittedName>
        <fullName evidence="2">Uncharacterized protein</fullName>
    </submittedName>
</protein>
<organism evidence="2 3">
    <name type="scientific">Coptis chinensis</name>
    <dbReference type="NCBI Taxonomy" id="261450"/>
    <lineage>
        <taxon>Eukaryota</taxon>
        <taxon>Viridiplantae</taxon>
        <taxon>Streptophyta</taxon>
        <taxon>Embryophyta</taxon>
        <taxon>Tracheophyta</taxon>
        <taxon>Spermatophyta</taxon>
        <taxon>Magnoliopsida</taxon>
        <taxon>Ranunculales</taxon>
        <taxon>Ranunculaceae</taxon>
        <taxon>Coptidoideae</taxon>
        <taxon>Coptis</taxon>
    </lineage>
</organism>
<feature type="compositionally biased region" description="Polar residues" evidence="1">
    <location>
        <begin position="166"/>
        <end position="180"/>
    </location>
</feature>
<keyword evidence="3" id="KW-1185">Reference proteome</keyword>
<evidence type="ECO:0000256" key="1">
    <source>
        <dbReference type="SAM" id="MobiDB-lite"/>
    </source>
</evidence>